<organism evidence="2 3">
    <name type="scientific">Camellia sinensis</name>
    <name type="common">Tea plant</name>
    <name type="synonym">Thea sinensis</name>
    <dbReference type="NCBI Taxonomy" id="4442"/>
    <lineage>
        <taxon>Eukaryota</taxon>
        <taxon>Viridiplantae</taxon>
        <taxon>Streptophyta</taxon>
        <taxon>Embryophyta</taxon>
        <taxon>Tracheophyta</taxon>
        <taxon>Spermatophyta</taxon>
        <taxon>Magnoliopsida</taxon>
        <taxon>eudicotyledons</taxon>
        <taxon>Gunneridae</taxon>
        <taxon>Pentapetalae</taxon>
        <taxon>asterids</taxon>
        <taxon>Ericales</taxon>
        <taxon>Theaceae</taxon>
        <taxon>Camellia</taxon>
    </lineage>
</organism>
<keyword evidence="3" id="KW-1185">Reference proteome</keyword>
<evidence type="ECO:0000313" key="2">
    <source>
        <dbReference type="EMBL" id="KAF5960497.1"/>
    </source>
</evidence>
<comment type="caution">
    <text evidence="2">The sequence shown here is derived from an EMBL/GenBank/DDBJ whole genome shotgun (WGS) entry which is preliminary data.</text>
</comment>
<reference evidence="3" key="1">
    <citation type="journal article" date="2020" name="Nat. Commun.">
        <title>Genome assembly of wild tea tree DASZ reveals pedigree and selection history of tea varieties.</title>
        <authorList>
            <person name="Zhang W."/>
            <person name="Zhang Y."/>
            <person name="Qiu H."/>
            <person name="Guo Y."/>
            <person name="Wan H."/>
            <person name="Zhang X."/>
            <person name="Scossa F."/>
            <person name="Alseekh S."/>
            <person name="Zhang Q."/>
            <person name="Wang P."/>
            <person name="Xu L."/>
            <person name="Schmidt M.H."/>
            <person name="Jia X."/>
            <person name="Li D."/>
            <person name="Zhu A."/>
            <person name="Guo F."/>
            <person name="Chen W."/>
            <person name="Ni D."/>
            <person name="Usadel B."/>
            <person name="Fernie A.R."/>
            <person name="Wen W."/>
        </authorList>
    </citation>
    <scope>NUCLEOTIDE SEQUENCE [LARGE SCALE GENOMIC DNA]</scope>
    <source>
        <strain evidence="3">cv. G240</strain>
    </source>
</reference>
<reference evidence="2 3" key="2">
    <citation type="submission" date="2020-07" db="EMBL/GenBank/DDBJ databases">
        <title>Genome assembly of wild tea tree DASZ reveals pedigree and selection history of tea varieties.</title>
        <authorList>
            <person name="Zhang W."/>
        </authorList>
    </citation>
    <scope>NUCLEOTIDE SEQUENCE [LARGE SCALE GENOMIC DNA]</scope>
    <source>
        <strain evidence="3">cv. G240</strain>
        <tissue evidence="2">Leaf</tissue>
    </source>
</reference>
<proteinExistence type="predicted"/>
<accession>A0A7J7I7E5</accession>
<evidence type="ECO:0000313" key="3">
    <source>
        <dbReference type="Proteomes" id="UP000593564"/>
    </source>
</evidence>
<evidence type="ECO:0000259" key="1">
    <source>
        <dbReference type="Pfam" id="PF23247"/>
    </source>
</evidence>
<dbReference type="InterPro" id="IPR057135">
    <property type="entry name" value="At4g27190-like_LRR"/>
</dbReference>
<sequence>MFFSRMDNLIEIWPGELGAKLREMSIYKCHGLLNIFPANSVKFMQDLELLEVKEC</sequence>
<dbReference type="Pfam" id="PF23247">
    <property type="entry name" value="LRR_RPS2"/>
    <property type="match status" value="1"/>
</dbReference>
<name>A0A7J7I7E5_CAMSI</name>
<feature type="domain" description="Disease resistance protein At4g27190-like leucine-rich repeats" evidence="1">
    <location>
        <begin position="5"/>
        <end position="55"/>
    </location>
</feature>
<dbReference type="EMBL" id="JACBKZ010000001">
    <property type="protein sequence ID" value="KAF5960497.1"/>
    <property type="molecule type" value="Genomic_DNA"/>
</dbReference>
<dbReference type="Proteomes" id="UP000593564">
    <property type="component" value="Unassembled WGS sequence"/>
</dbReference>
<protein>
    <recommendedName>
        <fullName evidence="1">Disease resistance protein At4g27190-like leucine-rich repeats domain-containing protein</fullName>
    </recommendedName>
</protein>
<dbReference type="AlphaFoldDB" id="A0A7J7I7E5"/>
<gene>
    <name evidence="2" type="ORF">HYC85_001706</name>
</gene>